<dbReference type="PANTHER" id="PTHR35011">
    <property type="entry name" value="2,3-DIKETO-L-GULONATE TRAP TRANSPORTER SMALL PERMEASE PROTEIN YIAM"/>
    <property type="match status" value="1"/>
</dbReference>
<evidence type="ECO:0000256" key="8">
    <source>
        <dbReference type="ARBA" id="ARBA00038436"/>
    </source>
</evidence>
<evidence type="ECO:0000256" key="6">
    <source>
        <dbReference type="ARBA" id="ARBA00022989"/>
    </source>
</evidence>
<evidence type="ECO:0000256" key="2">
    <source>
        <dbReference type="ARBA" id="ARBA00022448"/>
    </source>
</evidence>
<dbReference type="STRING" id="91360.SAMN05660330_01722"/>
<dbReference type="RefSeq" id="WP_092221831.1">
    <property type="nucleotide sequence ID" value="NZ_FNJI01000010.1"/>
</dbReference>
<evidence type="ECO:0000256" key="5">
    <source>
        <dbReference type="ARBA" id="ARBA00022692"/>
    </source>
</evidence>
<feature type="domain" description="Tripartite ATP-independent periplasmic transporters DctQ component" evidence="10">
    <location>
        <begin position="26"/>
        <end position="158"/>
    </location>
</feature>
<feature type="transmembrane region" description="Helical" evidence="9">
    <location>
        <begin position="135"/>
        <end position="155"/>
    </location>
</feature>
<evidence type="ECO:0000313" key="12">
    <source>
        <dbReference type="Proteomes" id="UP000199073"/>
    </source>
</evidence>
<name>A0A1H0PR85_9BACT</name>
<keyword evidence="2" id="KW-0813">Transport</keyword>
<evidence type="ECO:0000256" key="3">
    <source>
        <dbReference type="ARBA" id="ARBA00022475"/>
    </source>
</evidence>
<keyword evidence="5 9" id="KW-0812">Transmembrane</keyword>
<feature type="transmembrane region" description="Helical" evidence="9">
    <location>
        <begin position="21"/>
        <end position="40"/>
    </location>
</feature>
<evidence type="ECO:0000259" key="10">
    <source>
        <dbReference type="Pfam" id="PF04290"/>
    </source>
</evidence>
<dbReference type="Proteomes" id="UP000199073">
    <property type="component" value="Unassembled WGS sequence"/>
</dbReference>
<feature type="transmembrane region" description="Helical" evidence="9">
    <location>
        <begin position="46"/>
        <end position="67"/>
    </location>
</feature>
<keyword evidence="7 9" id="KW-0472">Membrane</keyword>
<dbReference type="AlphaFoldDB" id="A0A1H0PR85"/>
<dbReference type="PANTHER" id="PTHR35011:SF4">
    <property type="entry name" value="SLL1102 PROTEIN"/>
    <property type="match status" value="1"/>
</dbReference>
<reference evidence="11 12" key="1">
    <citation type="submission" date="2016-10" db="EMBL/GenBank/DDBJ databases">
        <authorList>
            <person name="de Groot N.N."/>
        </authorList>
    </citation>
    <scope>NUCLEOTIDE SEQUENCE [LARGE SCALE GENOMIC DNA]</scope>
    <source>
        <strain evidence="11 12">DSM 12130</strain>
    </source>
</reference>
<evidence type="ECO:0000256" key="1">
    <source>
        <dbReference type="ARBA" id="ARBA00004429"/>
    </source>
</evidence>
<evidence type="ECO:0000313" key="11">
    <source>
        <dbReference type="EMBL" id="SDP07310.1"/>
    </source>
</evidence>
<comment type="subcellular location">
    <subcellularLocation>
        <location evidence="1">Cell inner membrane</location>
        <topology evidence="1">Multi-pass membrane protein</topology>
    </subcellularLocation>
</comment>
<keyword evidence="4" id="KW-0997">Cell inner membrane</keyword>
<comment type="similarity">
    <text evidence="8">Belongs to the TRAP transporter small permease family.</text>
</comment>
<keyword evidence="6 9" id="KW-1133">Transmembrane helix</keyword>
<evidence type="ECO:0000256" key="9">
    <source>
        <dbReference type="SAM" id="Phobius"/>
    </source>
</evidence>
<dbReference type="InterPro" id="IPR007387">
    <property type="entry name" value="TRAP_DctQ"/>
</dbReference>
<dbReference type="GO" id="GO:0005886">
    <property type="term" value="C:plasma membrane"/>
    <property type="evidence" value="ECO:0007669"/>
    <property type="project" value="UniProtKB-SubCell"/>
</dbReference>
<dbReference type="InterPro" id="IPR055348">
    <property type="entry name" value="DctQ"/>
</dbReference>
<dbReference type="Pfam" id="PF04290">
    <property type="entry name" value="DctQ"/>
    <property type="match status" value="1"/>
</dbReference>
<evidence type="ECO:0000256" key="7">
    <source>
        <dbReference type="ARBA" id="ARBA00023136"/>
    </source>
</evidence>
<feature type="transmembrane region" description="Helical" evidence="9">
    <location>
        <begin position="88"/>
        <end position="115"/>
    </location>
</feature>
<accession>A0A1H0PR85</accession>
<proteinExistence type="inferred from homology"/>
<protein>
    <submittedName>
        <fullName evidence="11">TRAP-type mannitol/chloroaromatic compound transport system, small permease component</fullName>
    </submittedName>
</protein>
<evidence type="ECO:0000256" key="4">
    <source>
        <dbReference type="ARBA" id="ARBA00022519"/>
    </source>
</evidence>
<keyword evidence="12" id="KW-1185">Reference proteome</keyword>
<dbReference type="OrthoDB" id="5420906at2"/>
<dbReference type="EMBL" id="FNJI01000010">
    <property type="protein sequence ID" value="SDP07310.1"/>
    <property type="molecule type" value="Genomic_DNA"/>
</dbReference>
<sequence>MRSIIAAIDSFNEKIGQLNSLLVLPLVGVVVYEIIMRYLFNAPTVWGFEMTMFIYGVHYMLGLALTENREGHVKVEILTSRFSKKGQAWFNIIGYALLFFPVFGMMAYAAVAYAWTSIGLLEVNNTSWAPPIWPVKSLMALGFVMLFLQGLNTFLKNIQMLREIRQ</sequence>
<organism evidence="11 12">
    <name type="scientific">Desulforhopalus singaporensis</name>
    <dbReference type="NCBI Taxonomy" id="91360"/>
    <lineage>
        <taxon>Bacteria</taxon>
        <taxon>Pseudomonadati</taxon>
        <taxon>Thermodesulfobacteriota</taxon>
        <taxon>Desulfobulbia</taxon>
        <taxon>Desulfobulbales</taxon>
        <taxon>Desulfocapsaceae</taxon>
        <taxon>Desulforhopalus</taxon>
    </lineage>
</organism>
<gene>
    <name evidence="11" type="ORF">SAMN05660330_01722</name>
</gene>
<keyword evidence="3" id="KW-1003">Cell membrane</keyword>